<organism evidence="2 3">
    <name type="scientific">Bacteroides fragilis CL05T12C13</name>
    <dbReference type="NCBI Taxonomy" id="997881"/>
    <lineage>
        <taxon>Bacteria</taxon>
        <taxon>Pseudomonadati</taxon>
        <taxon>Bacteroidota</taxon>
        <taxon>Bacteroidia</taxon>
        <taxon>Bacteroidales</taxon>
        <taxon>Bacteroidaceae</taxon>
        <taxon>Bacteroides</taxon>
    </lineage>
</organism>
<dbReference type="HOGENOM" id="CLU_025996_21_1_10"/>
<accession>I9KK35</accession>
<sequence length="241" mass="27809">MCDISIICPTFNAGQVIERMILSVLNQTFKSYELIIVDGGSTDNTKDILSKYSSSLIYISEKDQGIYDAMNKGIKKSVGRWLYFIGADDILFNNNVLEDISIYLNGQWDVLLCNVYVSRKDIFVSCYSNKIWLKNTVSHQGAIYNRGVFEDYSYDINLKISSDYDLNLYLWNRNCKVKCINTIICSYSGTGLSSKVMFVGYKEEILVRNKYLKNSLLKYILALFTLLRYFVKKILYIVKLV</sequence>
<reference evidence="2 3" key="1">
    <citation type="submission" date="2012-02" db="EMBL/GenBank/DDBJ databases">
        <title>The Genome Sequence of Bacteroides fragilis CL05T12C13.</title>
        <authorList>
            <consortium name="The Broad Institute Genome Sequencing Platform"/>
            <person name="Earl A."/>
            <person name="Ward D."/>
            <person name="Feldgarden M."/>
            <person name="Gevers D."/>
            <person name="Zitomersky N.L."/>
            <person name="Coyne M.J."/>
            <person name="Comstock L.E."/>
            <person name="Young S.K."/>
            <person name="Zeng Q."/>
            <person name="Gargeya S."/>
            <person name="Fitzgerald M."/>
            <person name="Haas B."/>
            <person name="Abouelleil A."/>
            <person name="Alvarado L."/>
            <person name="Arachchi H.M."/>
            <person name="Berlin A."/>
            <person name="Chapman S.B."/>
            <person name="Gearin G."/>
            <person name="Goldberg J."/>
            <person name="Griggs A."/>
            <person name="Gujja S."/>
            <person name="Hansen M."/>
            <person name="Heiman D."/>
            <person name="Howarth C."/>
            <person name="Larimer J."/>
            <person name="Lui A."/>
            <person name="MacDonald P.J.P."/>
            <person name="McCowen C."/>
            <person name="Montmayeur A."/>
            <person name="Murphy C."/>
            <person name="Neiman D."/>
            <person name="Pearson M."/>
            <person name="Priest M."/>
            <person name="Roberts A."/>
            <person name="Saif S."/>
            <person name="Shea T."/>
            <person name="Sisk P."/>
            <person name="Stolte C."/>
            <person name="Sykes S."/>
            <person name="Wortman J."/>
            <person name="Nusbaum C."/>
            <person name="Birren B."/>
        </authorList>
    </citation>
    <scope>NUCLEOTIDE SEQUENCE [LARGE SCALE GENOMIC DNA]</scope>
    <source>
        <strain evidence="2 3">CL05T12C13</strain>
    </source>
</reference>
<dbReference type="Gene3D" id="3.90.550.10">
    <property type="entry name" value="Spore Coat Polysaccharide Biosynthesis Protein SpsA, Chain A"/>
    <property type="match status" value="1"/>
</dbReference>
<dbReference type="Pfam" id="PF00535">
    <property type="entry name" value="Glycos_transf_2"/>
    <property type="match status" value="1"/>
</dbReference>
<comment type="caution">
    <text evidence="2">The sequence shown here is derived from an EMBL/GenBank/DDBJ whole genome shotgun (WGS) entry which is preliminary data.</text>
</comment>
<dbReference type="InterPro" id="IPR001173">
    <property type="entry name" value="Glyco_trans_2-like"/>
</dbReference>
<protein>
    <recommendedName>
        <fullName evidence="1">Glycosyltransferase 2-like domain-containing protein</fullName>
    </recommendedName>
</protein>
<dbReference type="PATRIC" id="fig|997881.3.peg.1548"/>
<name>I9KK35_BACFG</name>
<dbReference type="CDD" id="cd06433">
    <property type="entry name" value="GT_2_WfgS_like"/>
    <property type="match status" value="1"/>
</dbReference>
<feature type="domain" description="Glycosyltransferase 2-like" evidence="1">
    <location>
        <begin position="5"/>
        <end position="120"/>
    </location>
</feature>
<dbReference type="PANTHER" id="PTHR22916">
    <property type="entry name" value="GLYCOSYLTRANSFERASE"/>
    <property type="match status" value="1"/>
</dbReference>
<dbReference type="Proteomes" id="UP000003917">
    <property type="component" value="Unassembled WGS sequence"/>
</dbReference>
<dbReference type="PANTHER" id="PTHR22916:SF67">
    <property type="entry name" value="COLANIC ACID BIOSYNTHESIS GLYCOSYL TRANSFERASE WCAE-RELATED"/>
    <property type="match status" value="1"/>
</dbReference>
<gene>
    <name evidence="2" type="ORF">HMPREF1080_01478</name>
</gene>
<dbReference type="EMBL" id="AGXP01000016">
    <property type="protein sequence ID" value="EIZ00430.1"/>
    <property type="molecule type" value="Genomic_DNA"/>
</dbReference>
<evidence type="ECO:0000313" key="2">
    <source>
        <dbReference type="EMBL" id="EIZ00430.1"/>
    </source>
</evidence>
<dbReference type="AlphaFoldDB" id="I9KK35"/>
<dbReference type="SUPFAM" id="SSF53448">
    <property type="entry name" value="Nucleotide-diphospho-sugar transferases"/>
    <property type="match status" value="1"/>
</dbReference>
<dbReference type="RefSeq" id="WP_005800712.1">
    <property type="nucleotide sequence ID" value="NZ_JH724193.1"/>
</dbReference>
<evidence type="ECO:0000313" key="3">
    <source>
        <dbReference type="Proteomes" id="UP000003917"/>
    </source>
</evidence>
<evidence type="ECO:0000259" key="1">
    <source>
        <dbReference type="Pfam" id="PF00535"/>
    </source>
</evidence>
<proteinExistence type="predicted"/>
<dbReference type="InterPro" id="IPR029044">
    <property type="entry name" value="Nucleotide-diphossugar_trans"/>
</dbReference>
<dbReference type="GO" id="GO:0016758">
    <property type="term" value="F:hexosyltransferase activity"/>
    <property type="evidence" value="ECO:0007669"/>
    <property type="project" value="UniProtKB-ARBA"/>
</dbReference>